<protein>
    <submittedName>
        <fullName evidence="1">Uncharacterized protein</fullName>
    </submittedName>
</protein>
<gene>
    <name evidence="1" type="ORF">GQ26_0040830</name>
</gene>
<proteinExistence type="predicted"/>
<reference evidence="1" key="2">
    <citation type="journal article" date="2014" name="PLoS Genet.">
        <title>Signature gene expression reveals novel clues to the molecular mechanisms of dimorphic transition in Penicillium marneffei.</title>
        <authorList>
            <person name="Yang E."/>
            <person name="Wang G."/>
            <person name="Cai J."/>
            <person name="Woo P.C."/>
            <person name="Lau S.K."/>
            <person name="Yuen K.-Y."/>
            <person name="Chow W.-N."/>
            <person name="Lin X."/>
        </authorList>
    </citation>
    <scope>NUCLEOTIDE SEQUENCE</scope>
    <source>
        <strain evidence="1">PM1</strain>
    </source>
</reference>
<reference key="1">
    <citation type="journal article" date="2014" name="PLoS Genet.">
        <title>Signature Gene Expression Reveals Novel Clues to the Molecular Mechanisms of Dimorphic Transition in Penicillium marneffei.</title>
        <authorList>
            <person name="Yang E."/>
            <person name="Wang G."/>
            <person name="Cai J."/>
            <person name="Woo P.C."/>
            <person name="Lau S.K."/>
            <person name="Yuen K.-Y."/>
            <person name="Chow W.-N."/>
            <person name="Lin X."/>
        </authorList>
    </citation>
    <scope>NUCLEOTIDE SEQUENCE [LARGE SCALE GENOMIC DNA]</scope>
    <source>
        <strain>PM1</strain>
    </source>
</reference>
<dbReference type="EMBL" id="JPOX01000004">
    <property type="protein sequence ID" value="KFX51651.1"/>
    <property type="molecule type" value="Genomic_DNA"/>
</dbReference>
<dbReference type="AlphaFoldDB" id="A0A093VYD9"/>
<evidence type="ECO:0000313" key="1">
    <source>
        <dbReference type="EMBL" id="KFX51651.1"/>
    </source>
</evidence>
<dbReference type="HOGENOM" id="CLU_3175686_0_0_1"/>
<accession>A0A093VYD9</accession>
<comment type="caution">
    <text evidence="1">The sequence shown here is derived from an EMBL/GenBank/DDBJ whole genome shotgun (WGS) entry which is preliminary data.</text>
</comment>
<organism evidence="1">
    <name type="scientific">Talaromyces marneffei PM1</name>
    <dbReference type="NCBI Taxonomy" id="1077442"/>
    <lineage>
        <taxon>Eukaryota</taxon>
        <taxon>Fungi</taxon>
        <taxon>Dikarya</taxon>
        <taxon>Ascomycota</taxon>
        <taxon>Pezizomycotina</taxon>
        <taxon>Eurotiomycetes</taxon>
        <taxon>Eurotiomycetidae</taxon>
        <taxon>Eurotiales</taxon>
        <taxon>Trichocomaceae</taxon>
        <taxon>Talaromyces</taxon>
        <taxon>Talaromyces sect. Talaromyces</taxon>
    </lineage>
</organism>
<sequence length="47" mass="5279">MAGVGRGNVSWVSERMLQDYRMSSGMNLFKKVDYARLGMALVTHGEE</sequence>
<name>A0A093VYD9_TALMA</name>